<evidence type="ECO:0000313" key="2">
    <source>
        <dbReference type="EMBL" id="KAG0668730.1"/>
    </source>
</evidence>
<dbReference type="InterPro" id="IPR013083">
    <property type="entry name" value="Znf_RING/FYVE/PHD"/>
</dbReference>
<dbReference type="SUPFAM" id="SSF57903">
    <property type="entry name" value="FYVE/PHD zinc finger"/>
    <property type="match status" value="1"/>
</dbReference>
<sequence length="793" mass="93435">MSERSTRRSTRISRQVHESPVEIEEIEPVVKKQKLNDEPEQGRPSWYKWLSDETLLQLARHPLTVVDSIETQFDSLSKVRQSWEYQYVITWIYNVSESFVTKTIYPGGKAMWKTVNFDEILFLKDLLTVLNNPNFQQPEVEDESEMNMYVLVRLALLRQLGNNKSIELNQWNDIVNTLLTESKHADLIPSTNERFIDSDINKQFQIFYHMIKQIESKNMVFKNYITNNMELFDIIKIKESDEADSNQIMFMTYPIAVIKHCITRDKSLGKDKEPWRLPLLLKNCTVKYEDSLGQTDLVHLDYSKEIDSYLQKIHLINDVISYNFETYLNQFETYQKLLKKKQPVKKIVESFENSIEWVVLSRINSAKLLSQREKNKSMKELMVRRKRSTRLIEKEEETKKKETESHLEDKIDHREEYLKARKRNVARIMKRCKENMWNQLWAKFDLDAKQIKSERKDLVNGAPGTTVEEPLTSIDKYVLPNGINYNAKIILTDRITDEQTLEKYENIEELPKRLCITKEDISEAEEFGLNGEVTHEDNSNDWMFQCACMKDSTNEETDTAPESKVVIIHQDDGQEINLEKYRKLDILNRPIICCDNCHIWQHWECQEQSLVDILSIASVHSKKELDNLKFLTQRDFGTVTYDRNEPHHSTTRRTSRRQHQEEEQEHNQLNDMRPTDRRTEFGECATFICSMCLGKIEKELRETFVPELTSLRAKQKKQHDDREKRKMKKLLEKQQQQQQQVISSSMSSSNVPPSTSTDTTAASTPIVQQQTQTQNTFEPVLHTFNTSQQPFQP</sequence>
<dbReference type="EMBL" id="PUHR01000059">
    <property type="protein sequence ID" value="KAG0668730.1"/>
    <property type="molecule type" value="Genomic_DNA"/>
</dbReference>
<feature type="compositionally biased region" description="Basic and acidic residues" evidence="1">
    <location>
        <begin position="658"/>
        <end position="676"/>
    </location>
</feature>
<dbReference type="Gene3D" id="3.30.40.10">
    <property type="entry name" value="Zinc/RING finger domain, C3HC4 (zinc finger)"/>
    <property type="match status" value="1"/>
</dbReference>
<feature type="region of interest" description="Disordered" evidence="1">
    <location>
        <begin position="640"/>
        <end position="676"/>
    </location>
</feature>
<comment type="caution">
    <text evidence="2">The sequence shown here is derived from an EMBL/GenBank/DDBJ whole genome shotgun (WGS) entry which is preliminary data.</text>
</comment>
<name>A0A9P7BBM0_MAUEX</name>
<feature type="compositionally biased region" description="Polar residues" evidence="1">
    <location>
        <begin position="766"/>
        <end position="793"/>
    </location>
</feature>
<protein>
    <submittedName>
        <fullName evidence="2">Uncharacterized protein</fullName>
    </submittedName>
</protein>
<evidence type="ECO:0000313" key="3">
    <source>
        <dbReference type="Proteomes" id="UP000750334"/>
    </source>
</evidence>
<evidence type="ECO:0000256" key="1">
    <source>
        <dbReference type="SAM" id="MobiDB-lite"/>
    </source>
</evidence>
<dbReference type="Proteomes" id="UP000750334">
    <property type="component" value="Unassembled WGS sequence"/>
</dbReference>
<dbReference type="CDD" id="cd15489">
    <property type="entry name" value="PHD_SF"/>
    <property type="match status" value="1"/>
</dbReference>
<proteinExistence type="predicted"/>
<keyword evidence="3" id="KW-1185">Reference proteome</keyword>
<reference evidence="2 3" key="1">
    <citation type="submission" date="2020-11" db="EMBL/GenBank/DDBJ databases">
        <title>Kefir isolates.</title>
        <authorList>
            <person name="Marcisauskas S."/>
            <person name="Kim Y."/>
            <person name="Blasche S."/>
        </authorList>
    </citation>
    <scope>NUCLEOTIDE SEQUENCE [LARGE SCALE GENOMIC DNA]</scope>
    <source>
        <strain evidence="2 3">OG2</strain>
    </source>
</reference>
<feature type="region of interest" description="Disordered" evidence="1">
    <location>
        <begin position="712"/>
        <end position="793"/>
    </location>
</feature>
<organism evidence="2 3">
    <name type="scientific">Maudiozyma exigua</name>
    <name type="common">Yeast</name>
    <name type="synonym">Kazachstania exigua</name>
    <dbReference type="NCBI Taxonomy" id="34358"/>
    <lineage>
        <taxon>Eukaryota</taxon>
        <taxon>Fungi</taxon>
        <taxon>Dikarya</taxon>
        <taxon>Ascomycota</taxon>
        <taxon>Saccharomycotina</taxon>
        <taxon>Saccharomycetes</taxon>
        <taxon>Saccharomycetales</taxon>
        <taxon>Saccharomycetaceae</taxon>
        <taxon>Maudiozyma</taxon>
    </lineage>
</organism>
<feature type="compositionally biased region" description="Basic and acidic residues" evidence="1">
    <location>
        <begin position="718"/>
        <end position="732"/>
    </location>
</feature>
<gene>
    <name evidence="2" type="ORF">C6P45_004398</name>
</gene>
<feature type="compositionally biased region" description="Low complexity" evidence="1">
    <location>
        <begin position="733"/>
        <end position="765"/>
    </location>
</feature>
<accession>A0A9P7BBM0</accession>
<dbReference type="AlphaFoldDB" id="A0A9P7BBM0"/>
<dbReference type="OrthoDB" id="303107at2759"/>
<dbReference type="InterPro" id="IPR011011">
    <property type="entry name" value="Znf_FYVE_PHD"/>
</dbReference>